<dbReference type="AlphaFoldDB" id="A0A3P5WZ72"/>
<dbReference type="RefSeq" id="WP_124086215.1">
    <property type="nucleotide sequence ID" value="NZ_UXAW01000058.1"/>
</dbReference>
<protein>
    <submittedName>
        <fullName evidence="3">Uncharacterized protein</fullName>
    </submittedName>
</protein>
<keyword evidence="2" id="KW-1133">Transmembrane helix</keyword>
<evidence type="ECO:0000313" key="4">
    <source>
        <dbReference type="Proteomes" id="UP000277498"/>
    </source>
</evidence>
<keyword evidence="1" id="KW-0175">Coiled coil</keyword>
<organism evidence="3 4">
    <name type="scientific">Pseudogemmobacter humi</name>
    <dbReference type="NCBI Taxonomy" id="2483812"/>
    <lineage>
        <taxon>Bacteria</taxon>
        <taxon>Pseudomonadati</taxon>
        <taxon>Pseudomonadota</taxon>
        <taxon>Alphaproteobacteria</taxon>
        <taxon>Rhodobacterales</taxon>
        <taxon>Paracoccaceae</taxon>
        <taxon>Pseudogemmobacter</taxon>
    </lineage>
</organism>
<keyword evidence="2" id="KW-0472">Membrane</keyword>
<dbReference type="OrthoDB" id="6678638at2"/>
<gene>
    <name evidence="3" type="ORF">XINFAN_01804</name>
</gene>
<feature type="coiled-coil region" evidence="1">
    <location>
        <begin position="86"/>
        <end position="122"/>
    </location>
</feature>
<feature type="transmembrane region" description="Helical" evidence="2">
    <location>
        <begin position="67"/>
        <end position="86"/>
    </location>
</feature>
<evidence type="ECO:0000256" key="2">
    <source>
        <dbReference type="SAM" id="Phobius"/>
    </source>
</evidence>
<keyword evidence="2" id="KW-0812">Transmembrane</keyword>
<proteinExistence type="predicted"/>
<reference evidence="3 4" key="1">
    <citation type="submission" date="2018-11" db="EMBL/GenBank/DDBJ databases">
        <authorList>
            <person name="Criscuolo A."/>
        </authorList>
    </citation>
    <scope>NUCLEOTIDE SEQUENCE [LARGE SCALE GENOMIC DNA]</scope>
    <source>
        <strain evidence="3">ACIP111625</strain>
    </source>
</reference>
<dbReference type="EMBL" id="UXAW01000058">
    <property type="protein sequence ID" value="VDC27218.1"/>
    <property type="molecule type" value="Genomic_DNA"/>
</dbReference>
<accession>A0A3P5WZ72</accession>
<keyword evidence="4" id="KW-1185">Reference proteome</keyword>
<sequence>MSEEAEWRFWRPGNPTLWGVLFSIALAGVTIWLARRDWCYSSDSGELICMVKWQAFLASSPNEVGDALAGFAGVLAFIWVAVTVALQSAQLRAQREELRLTRKEMEEQRKATQDMARSLAREAAIFEDEQLRRNQAESWAVVQELINTFRRRFPVDPEYRPIKWLVKGKDPRVLGYERGDTNLRDLRDDEFMSRALGAVRKHCHSQVMKAMRSGESMERTGDVLLAELHDLIRRMLGHTGQLAGARRIFLEACKLSEWDMVLTDLRSAGAPAGGGK</sequence>
<name>A0A3P5WZ72_9RHOB</name>
<feature type="transmembrane region" description="Helical" evidence="2">
    <location>
        <begin position="16"/>
        <end position="34"/>
    </location>
</feature>
<evidence type="ECO:0000256" key="1">
    <source>
        <dbReference type="SAM" id="Coils"/>
    </source>
</evidence>
<dbReference type="Proteomes" id="UP000277498">
    <property type="component" value="Unassembled WGS sequence"/>
</dbReference>
<evidence type="ECO:0000313" key="3">
    <source>
        <dbReference type="EMBL" id="VDC27218.1"/>
    </source>
</evidence>